<keyword evidence="1" id="KW-0805">Transcription regulation</keyword>
<dbReference type="RefSeq" id="WP_248411493.1">
    <property type="nucleotide sequence ID" value="NZ_JALPQF010000001.1"/>
</dbReference>
<dbReference type="PROSITE" id="PS01124">
    <property type="entry name" value="HTH_ARAC_FAMILY_2"/>
    <property type="match status" value="1"/>
</dbReference>
<dbReference type="PANTHER" id="PTHR43280">
    <property type="entry name" value="ARAC-FAMILY TRANSCRIPTIONAL REGULATOR"/>
    <property type="match status" value="1"/>
</dbReference>
<evidence type="ECO:0000259" key="5">
    <source>
        <dbReference type="PROSITE" id="PS01124"/>
    </source>
</evidence>
<name>A0ABT0H3V3_9FLAO</name>
<dbReference type="Pfam" id="PF12833">
    <property type="entry name" value="HTH_18"/>
    <property type="match status" value="1"/>
</dbReference>
<keyword evidence="3" id="KW-0804">Transcription</keyword>
<gene>
    <name evidence="6" type="ORF">MUY34_00415</name>
</gene>
<dbReference type="SMART" id="SM00342">
    <property type="entry name" value="HTH_ARAC"/>
    <property type="match status" value="1"/>
</dbReference>
<keyword evidence="7" id="KW-1185">Reference proteome</keyword>
<dbReference type="SUPFAM" id="SSF46689">
    <property type="entry name" value="Homeodomain-like"/>
    <property type="match status" value="1"/>
</dbReference>
<evidence type="ECO:0000313" key="6">
    <source>
        <dbReference type="EMBL" id="MCK8479057.1"/>
    </source>
</evidence>
<evidence type="ECO:0000256" key="2">
    <source>
        <dbReference type="ARBA" id="ARBA00023125"/>
    </source>
</evidence>
<comment type="caution">
    <text evidence="6">The sequence shown here is derived from an EMBL/GenBank/DDBJ whole genome shotgun (WGS) entry which is preliminary data.</text>
</comment>
<reference evidence="6" key="1">
    <citation type="submission" date="2022-04" db="EMBL/GenBank/DDBJ databases">
        <authorList>
            <person name="Ren T."/>
        </authorList>
    </citation>
    <scope>NUCLEOTIDE SEQUENCE</scope>
    <source>
        <strain evidence="6">F63249</strain>
    </source>
</reference>
<organism evidence="6 7">
    <name type="scientific">Psychroserpens algicola</name>
    <dbReference type="NCBI Taxonomy" id="1719034"/>
    <lineage>
        <taxon>Bacteria</taxon>
        <taxon>Pseudomonadati</taxon>
        <taxon>Bacteroidota</taxon>
        <taxon>Flavobacteriia</taxon>
        <taxon>Flavobacteriales</taxon>
        <taxon>Flavobacteriaceae</taxon>
        <taxon>Psychroserpens</taxon>
    </lineage>
</organism>
<dbReference type="Gene3D" id="1.10.10.60">
    <property type="entry name" value="Homeodomain-like"/>
    <property type="match status" value="2"/>
</dbReference>
<keyword evidence="4" id="KW-0472">Membrane</keyword>
<dbReference type="Proteomes" id="UP001203687">
    <property type="component" value="Unassembled WGS sequence"/>
</dbReference>
<feature type="domain" description="HTH araC/xylS-type" evidence="5">
    <location>
        <begin position="488"/>
        <end position="571"/>
    </location>
</feature>
<keyword evidence="2" id="KW-0238">DNA-binding</keyword>
<evidence type="ECO:0000256" key="1">
    <source>
        <dbReference type="ARBA" id="ARBA00023015"/>
    </source>
</evidence>
<dbReference type="InterPro" id="IPR018060">
    <property type="entry name" value="HTH_AraC"/>
</dbReference>
<dbReference type="InterPro" id="IPR011990">
    <property type="entry name" value="TPR-like_helical_dom_sf"/>
</dbReference>
<evidence type="ECO:0000256" key="4">
    <source>
        <dbReference type="SAM" id="Phobius"/>
    </source>
</evidence>
<sequence>MGALKKQFSFILIMFFFVSFSQKKNDHKVNLALDSIKDSIKKFSRTDSTKAFAMATDLIKVARRESNKKLEFEGYLLIYRIYFFEKRYGEALETIERFFAFAKENDLTDELLRAYHLKSTFIIHQNGLSDLSVLSNYHDGLDYAIKSNNDLWESKFLNDISSFHLHSEDYQKALIFKKRAISKIIEANNIESYQLWESYGINLKNYYSGIVDIYLALENDDLSECYNDLLKNELKSKGFHNEFFRKQYYFNKAEINLIRKRFDLAEYHYSIAFDGDSIYKKNRGLREVLKKYCSGKVDFGKGKYETVINKFNSIDTLKIGTNGNNTIYLKDFFKILYKSYLYTGDLKKADYYFERHLLSISRKNNLNDSIKSKFIKIEREDYKRTIELQNRKRDNLILFVSLLFVILFALLYIWHLTVKKKNEKKFNLIIKRLKEKQNFLEREDYKKRKKNDIKSKIKEEIVIKLFNGLKKLEEKEYFLNKDCNSHILAKKLNTNTTYLSGVINLKYGVNFSTYINTLRIEYAIMRLKSDYMFRSYSIQSISEELGYKSPDSFVKYFKKRTGLLPSYFINKLNSTEDV</sequence>
<dbReference type="PANTHER" id="PTHR43280:SF2">
    <property type="entry name" value="HTH-TYPE TRANSCRIPTIONAL REGULATOR EXSA"/>
    <property type="match status" value="1"/>
</dbReference>
<keyword evidence="4" id="KW-0812">Transmembrane</keyword>
<dbReference type="InterPro" id="IPR009057">
    <property type="entry name" value="Homeodomain-like_sf"/>
</dbReference>
<accession>A0ABT0H3V3</accession>
<keyword evidence="4" id="KW-1133">Transmembrane helix</keyword>
<proteinExistence type="predicted"/>
<protein>
    <submittedName>
        <fullName evidence="6">Helix-turn-helix domain-containing protein</fullName>
    </submittedName>
</protein>
<evidence type="ECO:0000256" key="3">
    <source>
        <dbReference type="ARBA" id="ARBA00023163"/>
    </source>
</evidence>
<dbReference type="EMBL" id="JALPQF010000001">
    <property type="protein sequence ID" value="MCK8479057.1"/>
    <property type="molecule type" value="Genomic_DNA"/>
</dbReference>
<feature type="transmembrane region" description="Helical" evidence="4">
    <location>
        <begin position="396"/>
        <end position="416"/>
    </location>
</feature>
<dbReference type="SUPFAM" id="SSF48452">
    <property type="entry name" value="TPR-like"/>
    <property type="match status" value="1"/>
</dbReference>
<evidence type="ECO:0000313" key="7">
    <source>
        <dbReference type="Proteomes" id="UP001203687"/>
    </source>
</evidence>